<name>G9NJ28_HYPAI</name>
<sequence length="359" mass="38023">MQDPQLSKFALVVAIKEQTAVSTPWHSPAETNRERALQAGSLEPGTRDSRALLGRRNGIVSSCLETHTSKARLGRHEYATTSRQGPGEGRDGIRRIHVTSSAYHLAIVLTCAAVVGRRRVDRTGAANPSLQALEAFVAAFFSFEEDFFQCSMADDADADADDVGELAMSTACSSGPIGAVARPSVGFRRAALSECLLCCAAAYLRHLLPVPRALTSTASTTLTDPMSQDGAASRGHAVVVVLADVNWHAARVIRAMQGICCGICDQEVEDGALYVSAAADATPPSRLAPYIEALPPASASSSLPSHGRCPDYSFTVTTLPAGHGVVEPQDSLPLNPSCHLDTSYRIHESYLACPGLRLP</sequence>
<keyword evidence="3" id="KW-1185">Reference proteome</keyword>
<evidence type="ECO:0000313" key="3">
    <source>
        <dbReference type="Proteomes" id="UP000005426"/>
    </source>
</evidence>
<feature type="region of interest" description="Disordered" evidence="1">
    <location>
        <begin position="21"/>
        <end position="49"/>
    </location>
</feature>
<organism evidence="2 3">
    <name type="scientific">Hypocrea atroviridis (strain ATCC 20476 / IMI 206040)</name>
    <name type="common">Trichoderma atroviride</name>
    <dbReference type="NCBI Taxonomy" id="452589"/>
    <lineage>
        <taxon>Eukaryota</taxon>
        <taxon>Fungi</taxon>
        <taxon>Dikarya</taxon>
        <taxon>Ascomycota</taxon>
        <taxon>Pezizomycotina</taxon>
        <taxon>Sordariomycetes</taxon>
        <taxon>Hypocreomycetidae</taxon>
        <taxon>Hypocreales</taxon>
        <taxon>Hypocreaceae</taxon>
        <taxon>Trichoderma</taxon>
    </lineage>
</organism>
<accession>G9NJ28</accession>
<comment type="caution">
    <text evidence="2">The sequence shown here is derived from an EMBL/GenBank/DDBJ whole genome shotgun (WGS) entry which is preliminary data.</text>
</comment>
<evidence type="ECO:0000256" key="1">
    <source>
        <dbReference type="SAM" id="MobiDB-lite"/>
    </source>
</evidence>
<evidence type="ECO:0000313" key="2">
    <source>
        <dbReference type="EMBL" id="EHK48905.1"/>
    </source>
</evidence>
<gene>
    <name evidence="2" type="ORF">TRIATDRAFT_270940</name>
</gene>
<dbReference type="Proteomes" id="UP000005426">
    <property type="component" value="Unassembled WGS sequence"/>
</dbReference>
<protein>
    <submittedName>
        <fullName evidence="2">Uncharacterized protein</fullName>
    </submittedName>
</protein>
<reference evidence="2 3" key="1">
    <citation type="journal article" date="2011" name="Genome Biol.">
        <title>Comparative genome sequence analysis underscores mycoparasitism as the ancestral life style of Trichoderma.</title>
        <authorList>
            <person name="Kubicek C.P."/>
            <person name="Herrera-Estrella A."/>
            <person name="Seidl-Seiboth V."/>
            <person name="Martinez D.A."/>
            <person name="Druzhinina I.S."/>
            <person name="Thon M."/>
            <person name="Zeilinger S."/>
            <person name="Casas-Flores S."/>
            <person name="Horwitz B.A."/>
            <person name="Mukherjee P.K."/>
            <person name="Mukherjee M."/>
            <person name="Kredics L."/>
            <person name="Alcaraz L.D."/>
            <person name="Aerts A."/>
            <person name="Antal Z."/>
            <person name="Atanasova L."/>
            <person name="Cervantes-Badillo M.G."/>
            <person name="Challacombe J."/>
            <person name="Chertkov O."/>
            <person name="McCluskey K."/>
            <person name="Coulpier F."/>
            <person name="Deshpande N."/>
            <person name="von Doehren H."/>
            <person name="Ebbole D.J."/>
            <person name="Esquivel-Naranjo E.U."/>
            <person name="Fekete E."/>
            <person name="Flipphi M."/>
            <person name="Glaser F."/>
            <person name="Gomez-Rodriguez E.Y."/>
            <person name="Gruber S."/>
            <person name="Han C."/>
            <person name="Henrissat B."/>
            <person name="Hermosa R."/>
            <person name="Hernandez-Onate M."/>
            <person name="Karaffa L."/>
            <person name="Kosti I."/>
            <person name="Le Crom S."/>
            <person name="Lindquist E."/>
            <person name="Lucas S."/>
            <person name="Luebeck M."/>
            <person name="Luebeck P.S."/>
            <person name="Margeot A."/>
            <person name="Metz B."/>
            <person name="Misra M."/>
            <person name="Nevalainen H."/>
            <person name="Omann M."/>
            <person name="Packer N."/>
            <person name="Perrone G."/>
            <person name="Uresti-Rivera E.E."/>
            <person name="Salamov A."/>
            <person name="Schmoll M."/>
            <person name="Seiboth B."/>
            <person name="Shapiro H."/>
            <person name="Sukno S."/>
            <person name="Tamayo-Ramos J.A."/>
            <person name="Tisch D."/>
            <person name="Wiest A."/>
            <person name="Wilkinson H.H."/>
            <person name="Zhang M."/>
            <person name="Coutinho P.M."/>
            <person name="Kenerley C.M."/>
            <person name="Monte E."/>
            <person name="Baker S.E."/>
            <person name="Grigoriev I.V."/>
        </authorList>
    </citation>
    <scope>NUCLEOTIDE SEQUENCE [LARGE SCALE GENOMIC DNA]</scope>
    <source>
        <strain evidence="3">ATCC 20476 / IMI 206040</strain>
    </source>
</reference>
<dbReference type="AlphaFoldDB" id="G9NJ28"/>
<proteinExistence type="predicted"/>
<dbReference type="EMBL" id="ABDG02000017">
    <property type="protein sequence ID" value="EHK48905.1"/>
    <property type="molecule type" value="Genomic_DNA"/>
</dbReference>
<dbReference type="HOGENOM" id="CLU_771746_0_0_1"/>